<evidence type="ECO:0000256" key="1">
    <source>
        <dbReference type="SAM" id="MobiDB-lite"/>
    </source>
</evidence>
<proteinExistence type="predicted"/>
<dbReference type="AlphaFoldDB" id="A0A645GDS9"/>
<feature type="region of interest" description="Disordered" evidence="1">
    <location>
        <begin position="32"/>
        <end position="60"/>
    </location>
</feature>
<name>A0A645GDS9_9ZZZZ</name>
<organism evidence="2">
    <name type="scientific">bioreactor metagenome</name>
    <dbReference type="NCBI Taxonomy" id="1076179"/>
    <lineage>
        <taxon>unclassified sequences</taxon>
        <taxon>metagenomes</taxon>
        <taxon>ecological metagenomes</taxon>
    </lineage>
</organism>
<reference evidence="2" key="1">
    <citation type="submission" date="2019-08" db="EMBL/GenBank/DDBJ databases">
        <authorList>
            <person name="Kucharzyk K."/>
            <person name="Murdoch R.W."/>
            <person name="Higgins S."/>
            <person name="Loffler F."/>
        </authorList>
    </citation>
    <scope>NUCLEOTIDE SEQUENCE</scope>
</reference>
<protein>
    <submittedName>
        <fullName evidence="2">Uncharacterized protein</fullName>
    </submittedName>
</protein>
<feature type="region of interest" description="Disordered" evidence="1">
    <location>
        <begin position="78"/>
        <end position="170"/>
    </location>
</feature>
<accession>A0A645GDS9</accession>
<evidence type="ECO:0000313" key="2">
    <source>
        <dbReference type="EMBL" id="MPN22164.1"/>
    </source>
</evidence>
<comment type="caution">
    <text evidence="2">The sequence shown here is derived from an EMBL/GenBank/DDBJ whole genome shotgun (WGS) entry which is preliminary data.</text>
</comment>
<feature type="compositionally biased region" description="Basic and acidic residues" evidence="1">
    <location>
        <begin position="107"/>
        <end position="118"/>
    </location>
</feature>
<dbReference type="EMBL" id="VSSQ01070333">
    <property type="protein sequence ID" value="MPN22164.1"/>
    <property type="molecule type" value="Genomic_DNA"/>
</dbReference>
<sequence>MPFQRPYPASQQPAQRPWGRGCLDARVVAVRPQPGQHAQQRSSAAADVQHGCRTIGGQQGGQLFGGLAVAQVERDLGAEAAPVHQREQDEGAQIPPRRDLQLQGRDSSGHEGEVDRQPPARAAQDCGDHHGSQCLAQHQGPQAGRQHATASGNIGHRAGEKLGKQGFEGG</sequence>
<gene>
    <name evidence="2" type="ORF">SDC9_169547</name>
</gene>